<dbReference type="OrthoDB" id="96314at2759"/>
<dbReference type="InterPro" id="IPR024607">
    <property type="entry name" value="Sulfatase_CS"/>
</dbReference>
<gene>
    <name evidence="7" type="ORF">N7456_010935</name>
</gene>
<feature type="region of interest" description="Disordered" evidence="4">
    <location>
        <begin position="458"/>
        <end position="502"/>
    </location>
</feature>
<accession>A0A9W9ESZ0</accession>
<proteinExistence type="inferred from homology"/>
<reference evidence="7" key="2">
    <citation type="journal article" date="2023" name="IMA Fungus">
        <title>Comparative genomic study of the Penicillium genus elucidates a diverse pangenome and 15 lateral gene transfer events.</title>
        <authorList>
            <person name="Petersen C."/>
            <person name="Sorensen T."/>
            <person name="Nielsen M.R."/>
            <person name="Sondergaard T.E."/>
            <person name="Sorensen J.L."/>
            <person name="Fitzpatrick D.A."/>
            <person name="Frisvad J.C."/>
            <person name="Nielsen K.L."/>
        </authorList>
    </citation>
    <scope>NUCLEOTIDE SEQUENCE</scope>
    <source>
        <strain evidence="7">IBT 30069</strain>
    </source>
</reference>
<dbReference type="AlphaFoldDB" id="A0A9W9ESZ0"/>
<organism evidence="7 8">
    <name type="scientific">Penicillium angulare</name>
    <dbReference type="NCBI Taxonomy" id="116970"/>
    <lineage>
        <taxon>Eukaryota</taxon>
        <taxon>Fungi</taxon>
        <taxon>Dikarya</taxon>
        <taxon>Ascomycota</taxon>
        <taxon>Pezizomycotina</taxon>
        <taxon>Eurotiomycetes</taxon>
        <taxon>Eurotiomycetidae</taxon>
        <taxon>Eurotiales</taxon>
        <taxon>Aspergillaceae</taxon>
        <taxon>Penicillium</taxon>
    </lineage>
</organism>
<name>A0A9W9ESZ0_9EURO</name>
<sequence>MATKKPNILYIMADQMAAPLLSLHDKTSPIKTPNLDRLAEGGVVFDSAYCNSPLCAPSRFVMVSGQLPSKIGAYDNAADLPADTPTYAHYLRREGYHTALAGKMHFCGPDQLHGYEQRLTSDIYPGDYGWSVNWDEPDIRLDYYHNMSSVMEAGPVVRTNQLDFDEEVIYKSQQYLYDHVRQRTDQPFCLTVSMTHPHDPYAMTREFWDMYEDVDIPLPKNGPIPDEEQDPHSQRLLKCIDLWGKEMPEDRIRAARRAYYAACTYVDTNIGKLLKVLQNTGLDENTIICFTGDHGDMLGERGLWYKMNWFENSARVPMLFYAPKQFEAKRVSENVSTMDLLPTFAELAGAPLVKELPLDGVSLAPYITGAKGPKTDTVYGEYMGEGTQAPLIMIRRGRYKFIYSTIDPPMLFDVAADPYEKNNLVAGLPIPSIAQSQSQNQKFLPAQLKPLNPLAVPATLPTPSDTPHASPIPQRAVDGSASFPFPTPTPPRTPSPAKFPALPETGDPVKLLAYFYEEVTTRWDLEKVRQDVLTSQRRRRLVYSALIQGTPQVWDWEPRVDPSTQYVRNQGKGVLDDVELISRWPRVLQQAANESGIKV</sequence>
<feature type="compositionally biased region" description="Pro residues" evidence="4">
    <location>
        <begin position="485"/>
        <end position="494"/>
    </location>
</feature>
<dbReference type="EMBL" id="JAPQKH010000007">
    <property type="protein sequence ID" value="KAJ5087319.1"/>
    <property type="molecule type" value="Genomic_DNA"/>
</dbReference>
<dbReference type="GO" id="GO:0046872">
    <property type="term" value="F:metal ion binding"/>
    <property type="evidence" value="ECO:0007669"/>
    <property type="project" value="UniProtKB-KW"/>
</dbReference>
<keyword evidence="3" id="KW-0378">Hydrolase</keyword>
<evidence type="ECO:0000256" key="3">
    <source>
        <dbReference type="ARBA" id="ARBA00022801"/>
    </source>
</evidence>
<protein>
    <submittedName>
        <fullName evidence="7">Sulfatase</fullName>
    </submittedName>
</protein>
<dbReference type="InterPro" id="IPR025863">
    <property type="entry name" value="Choline_sulf_C_dom"/>
</dbReference>
<evidence type="ECO:0000256" key="1">
    <source>
        <dbReference type="ARBA" id="ARBA00008779"/>
    </source>
</evidence>
<evidence type="ECO:0000313" key="8">
    <source>
        <dbReference type="Proteomes" id="UP001149165"/>
    </source>
</evidence>
<dbReference type="Pfam" id="PF12411">
    <property type="entry name" value="Choline_sulf_C"/>
    <property type="match status" value="1"/>
</dbReference>
<dbReference type="SUPFAM" id="SSF53649">
    <property type="entry name" value="Alkaline phosphatase-like"/>
    <property type="match status" value="1"/>
</dbReference>
<keyword evidence="2" id="KW-0479">Metal-binding</keyword>
<evidence type="ECO:0000256" key="4">
    <source>
        <dbReference type="SAM" id="MobiDB-lite"/>
    </source>
</evidence>
<dbReference type="NCBIfam" id="TIGR03417">
    <property type="entry name" value="chol_sulfatase"/>
    <property type="match status" value="1"/>
</dbReference>
<dbReference type="CDD" id="cd16032">
    <property type="entry name" value="choline-sulfatase"/>
    <property type="match status" value="1"/>
</dbReference>
<evidence type="ECO:0000259" key="5">
    <source>
        <dbReference type="Pfam" id="PF00884"/>
    </source>
</evidence>
<dbReference type="GO" id="GO:0005737">
    <property type="term" value="C:cytoplasm"/>
    <property type="evidence" value="ECO:0007669"/>
    <property type="project" value="TreeGrafter"/>
</dbReference>
<feature type="domain" description="Choline sulfatase enzyme C-terminal" evidence="6">
    <location>
        <begin position="530"/>
        <end position="584"/>
    </location>
</feature>
<comment type="caution">
    <text evidence="7">The sequence shown here is derived from an EMBL/GenBank/DDBJ whole genome shotgun (WGS) entry which is preliminary data.</text>
</comment>
<dbReference type="InterPro" id="IPR017850">
    <property type="entry name" value="Alkaline_phosphatase_core_sf"/>
</dbReference>
<evidence type="ECO:0000259" key="6">
    <source>
        <dbReference type="Pfam" id="PF12411"/>
    </source>
</evidence>
<dbReference type="FunFam" id="3.40.720.10:FF:000032">
    <property type="entry name" value="Choline sulfatase"/>
    <property type="match status" value="1"/>
</dbReference>
<dbReference type="GO" id="GO:0008484">
    <property type="term" value="F:sulfuric ester hydrolase activity"/>
    <property type="evidence" value="ECO:0007669"/>
    <property type="project" value="TreeGrafter"/>
</dbReference>
<dbReference type="PANTHER" id="PTHR45953">
    <property type="entry name" value="IDURONATE 2-SULFATASE"/>
    <property type="match status" value="1"/>
</dbReference>
<dbReference type="InterPro" id="IPR017785">
    <property type="entry name" value="Choline-sulfatase"/>
</dbReference>
<keyword evidence="8" id="KW-1185">Reference proteome</keyword>
<dbReference type="Proteomes" id="UP001149165">
    <property type="component" value="Unassembled WGS sequence"/>
</dbReference>
<evidence type="ECO:0000313" key="7">
    <source>
        <dbReference type="EMBL" id="KAJ5087319.1"/>
    </source>
</evidence>
<dbReference type="InterPro" id="IPR000917">
    <property type="entry name" value="Sulfatase_N"/>
</dbReference>
<dbReference type="PANTHER" id="PTHR45953:SF1">
    <property type="entry name" value="IDURONATE 2-SULFATASE"/>
    <property type="match status" value="1"/>
</dbReference>
<evidence type="ECO:0000256" key="2">
    <source>
        <dbReference type="ARBA" id="ARBA00022723"/>
    </source>
</evidence>
<feature type="domain" description="Sulfatase N-terminal" evidence="5">
    <location>
        <begin position="6"/>
        <end position="350"/>
    </location>
</feature>
<reference evidence="7" key="1">
    <citation type="submission" date="2022-11" db="EMBL/GenBank/DDBJ databases">
        <authorList>
            <person name="Petersen C."/>
        </authorList>
    </citation>
    <scope>NUCLEOTIDE SEQUENCE</scope>
    <source>
        <strain evidence="7">IBT 30069</strain>
    </source>
</reference>
<dbReference type="Gene3D" id="3.40.720.10">
    <property type="entry name" value="Alkaline Phosphatase, subunit A"/>
    <property type="match status" value="1"/>
</dbReference>
<comment type="similarity">
    <text evidence="1">Belongs to the sulfatase family.</text>
</comment>
<dbReference type="Pfam" id="PF00884">
    <property type="entry name" value="Sulfatase"/>
    <property type="match status" value="1"/>
</dbReference>
<dbReference type="PROSITE" id="PS00149">
    <property type="entry name" value="SULFATASE_2"/>
    <property type="match status" value="1"/>
</dbReference>